<dbReference type="RefSeq" id="WP_261273773.1">
    <property type="nucleotide sequence ID" value="NZ_JAMTCC010000047.1"/>
</dbReference>
<feature type="transmembrane region" description="Helical" evidence="1">
    <location>
        <begin position="77"/>
        <end position="98"/>
    </location>
</feature>
<evidence type="ECO:0000313" key="3">
    <source>
        <dbReference type="Proteomes" id="UP001155604"/>
    </source>
</evidence>
<name>A0A9X3B3A9_9GAMM</name>
<organism evidence="2 3">
    <name type="scientific">Shewanella septentrionalis</name>
    <dbReference type="NCBI Taxonomy" id="2952223"/>
    <lineage>
        <taxon>Bacteria</taxon>
        <taxon>Pseudomonadati</taxon>
        <taxon>Pseudomonadota</taxon>
        <taxon>Gammaproteobacteria</taxon>
        <taxon>Alteromonadales</taxon>
        <taxon>Shewanellaceae</taxon>
        <taxon>Shewanella</taxon>
    </lineage>
</organism>
<dbReference type="NCBIfam" id="NF033632">
    <property type="entry name" value="SLATT_4"/>
    <property type="match status" value="1"/>
</dbReference>
<evidence type="ECO:0000313" key="2">
    <source>
        <dbReference type="EMBL" id="MCT7947598.1"/>
    </source>
</evidence>
<keyword evidence="1" id="KW-0472">Membrane</keyword>
<accession>A0A9X3B3A9</accession>
<keyword evidence="3" id="KW-1185">Reference proteome</keyword>
<proteinExistence type="predicted"/>
<protein>
    <submittedName>
        <fullName evidence="2">SLATT domain-containing protein</fullName>
    </submittedName>
</protein>
<gene>
    <name evidence="2" type="ORF">NE536_19800</name>
</gene>
<sequence length="236" mass="27067">MDKKKRIEIANLEIDCKIGKDRHFIAADRKNKLRIGLGIFAVIGSAIIASGIGETFLKFLGAFLSQENNKSSLFLEFLGHILPLLVGISTAIIGFLGLEKQTAQHRFVGNSYIEIARKSRSILNSINENNSVEKEAEYALLMEKYLDINKEGEACPTNDNDNKKAMSMNSKKREAIKSKIAEFEKETLDITEKRYEKKDSARKLIYLALKFRMVSFFAWVKLIRKSDYKRYLRNMR</sequence>
<dbReference type="Proteomes" id="UP001155604">
    <property type="component" value="Unassembled WGS sequence"/>
</dbReference>
<comment type="caution">
    <text evidence="2">The sequence shown here is derived from an EMBL/GenBank/DDBJ whole genome shotgun (WGS) entry which is preliminary data.</text>
</comment>
<reference evidence="2" key="1">
    <citation type="journal article" date="2023" name="Int. J. Syst. Evol. Microbiol.">
        <title>&lt;i&gt;Shewanella septentrionalis&lt;/i&gt; sp. nov. and &lt;i&gt;Shewanella holmiensis&lt;/i&gt; sp. nov., isolated from Baltic Sea water and sediments.</title>
        <authorList>
            <person name="Martin-Rodriguez A.J."/>
            <person name="Thorell K."/>
            <person name="Joffre E."/>
            <person name="Jensie-Markopoulos S."/>
            <person name="Moore E.R.B."/>
            <person name="Sjoling A."/>
        </authorList>
    </citation>
    <scope>NUCLEOTIDE SEQUENCE</scope>
    <source>
        <strain evidence="2">SP1W3</strain>
    </source>
</reference>
<evidence type="ECO:0000256" key="1">
    <source>
        <dbReference type="SAM" id="Phobius"/>
    </source>
</evidence>
<keyword evidence="1" id="KW-0812">Transmembrane</keyword>
<feature type="transmembrane region" description="Helical" evidence="1">
    <location>
        <begin position="35"/>
        <end position="57"/>
    </location>
</feature>
<dbReference type="EMBL" id="JAMTCC010000047">
    <property type="protein sequence ID" value="MCT7947598.1"/>
    <property type="molecule type" value="Genomic_DNA"/>
</dbReference>
<keyword evidence="1" id="KW-1133">Transmembrane helix</keyword>
<dbReference type="AlphaFoldDB" id="A0A9X3B3A9"/>